<organism evidence="1 2">
    <name type="scientific">Puccinia coronata f. sp. avenae</name>
    <dbReference type="NCBI Taxonomy" id="200324"/>
    <lineage>
        <taxon>Eukaryota</taxon>
        <taxon>Fungi</taxon>
        <taxon>Dikarya</taxon>
        <taxon>Basidiomycota</taxon>
        <taxon>Pucciniomycotina</taxon>
        <taxon>Pucciniomycetes</taxon>
        <taxon>Pucciniales</taxon>
        <taxon>Pucciniaceae</taxon>
        <taxon>Puccinia</taxon>
    </lineage>
</organism>
<protein>
    <submittedName>
        <fullName evidence="1">Uncharacterized protein</fullName>
    </submittedName>
</protein>
<dbReference type="EMBL" id="PGCI01000901">
    <property type="protein sequence ID" value="PLW11993.1"/>
    <property type="molecule type" value="Genomic_DNA"/>
</dbReference>
<comment type="caution">
    <text evidence="1">The sequence shown here is derived from an EMBL/GenBank/DDBJ whole genome shotgun (WGS) entry which is preliminary data.</text>
</comment>
<sequence>MHDPMRYSHEGEEDVRGGNPVRLSAFLKALTGMKEKNLDLGPDILEEHKNNLWKNGMVFWNHFSDIYSTPDSEDLLKFLHPGMAVRCVSKKSTFNHLFTVYLKQENSDRLDEEHVTFCGVGVKDHITETDLIIRNREWTDTH</sequence>
<dbReference type="AlphaFoldDB" id="A0A2N5SFJ9"/>
<evidence type="ECO:0000313" key="1">
    <source>
        <dbReference type="EMBL" id="PLW11993.1"/>
    </source>
</evidence>
<gene>
    <name evidence="1" type="ORF">PCASD_23574</name>
</gene>
<reference evidence="1 2" key="1">
    <citation type="submission" date="2017-11" db="EMBL/GenBank/DDBJ databases">
        <title>De novo assembly and phasing of dikaryotic genomes from two isolates of Puccinia coronata f. sp. avenae, the causal agent of oat crown rust.</title>
        <authorList>
            <person name="Miller M.E."/>
            <person name="Zhang Y."/>
            <person name="Omidvar V."/>
            <person name="Sperschneider J."/>
            <person name="Schwessinger B."/>
            <person name="Raley C."/>
            <person name="Palmer J.M."/>
            <person name="Garnica D."/>
            <person name="Upadhyaya N."/>
            <person name="Rathjen J."/>
            <person name="Taylor J.M."/>
            <person name="Park R.F."/>
            <person name="Dodds P.N."/>
            <person name="Hirsch C.D."/>
            <person name="Kianian S.F."/>
            <person name="Figueroa M."/>
        </authorList>
    </citation>
    <scope>NUCLEOTIDE SEQUENCE [LARGE SCALE GENOMIC DNA]</scope>
    <source>
        <strain evidence="1">12SD80</strain>
    </source>
</reference>
<dbReference type="PANTHER" id="PTHR33266">
    <property type="entry name" value="CHROMOSOME 15, WHOLE GENOME SHOTGUN SEQUENCE"/>
    <property type="match status" value="1"/>
</dbReference>
<dbReference type="Proteomes" id="UP000235392">
    <property type="component" value="Unassembled WGS sequence"/>
</dbReference>
<proteinExistence type="predicted"/>
<name>A0A2N5SFJ9_9BASI</name>
<dbReference type="PANTHER" id="PTHR33266:SF1">
    <property type="entry name" value="F-BOX DOMAIN-CONTAINING PROTEIN"/>
    <property type="match status" value="1"/>
</dbReference>
<accession>A0A2N5SFJ9</accession>
<evidence type="ECO:0000313" key="2">
    <source>
        <dbReference type="Proteomes" id="UP000235392"/>
    </source>
</evidence>